<name>A0A173QYN8_9FIRM</name>
<dbReference type="CDD" id="cd06171">
    <property type="entry name" value="Sigma70_r4"/>
    <property type="match status" value="1"/>
</dbReference>
<feature type="domain" description="RNA polymerase sigma-70 region 2" evidence="5">
    <location>
        <begin position="10"/>
        <end position="76"/>
    </location>
</feature>
<dbReference type="InterPro" id="IPR013324">
    <property type="entry name" value="RNA_pol_sigma_r3/r4-like"/>
</dbReference>
<dbReference type="InterPro" id="IPR039425">
    <property type="entry name" value="RNA_pol_sigma-70-like"/>
</dbReference>
<accession>A0A173QYN8</accession>
<dbReference type="Gene3D" id="1.10.1740.10">
    <property type="match status" value="1"/>
</dbReference>
<organism evidence="7 9">
    <name type="scientific">Roseburia faecis</name>
    <dbReference type="NCBI Taxonomy" id="301302"/>
    <lineage>
        <taxon>Bacteria</taxon>
        <taxon>Bacillati</taxon>
        <taxon>Bacillota</taxon>
        <taxon>Clostridia</taxon>
        <taxon>Lachnospirales</taxon>
        <taxon>Lachnospiraceae</taxon>
        <taxon>Roseburia</taxon>
    </lineage>
</organism>
<dbReference type="PANTHER" id="PTHR43133">
    <property type="entry name" value="RNA POLYMERASE ECF-TYPE SIGMA FACTO"/>
    <property type="match status" value="1"/>
</dbReference>
<keyword evidence="4" id="KW-0804">Transcription</keyword>
<dbReference type="Pfam" id="PF04542">
    <property type="entry name" value="Sigma70_r2"/>
    <property type="match status" value="1"/>
</dbReference>
<evidence type="ECO:0000256" key="2">
    <source>
        <dbReference type="ARBA" id="ARBA00023015"/>
    </source>
</evidence>
<comment type="similarity">
    <text evidence="1">Belongs to the sigma-70 factor family. ECF subfamily.</text>
</comment>
<gene>
    <name evidence="7" type="primary">sigD_1</name>
    <name evidence="7" type="ORF">ERS852420_00148</name>
    <name evidence="8" type="ORF">GMD30_14595</name>
</gene>
<evidence type="ECO:0000313" key="10">
    <source>
        <dbReference type="Proteomes" id="UP000446657"/>
    </source>
</evidence>
<dbReference type="GO" id="GO:0003677">
    <property type="term" value="F:DNA binding"/>
    <property type="evidence" value="ECO:0007669"/>
    <property type="project" value="InterPro"/>
</dbReference>
<dbReference type="SUPFAM" id="SSF88946">
    <property type="entry name" value="Sigma2 domain of RNA polymerase sigma factors"/>
    <property type="match status" value="1"/>
</dbReference>
<evidence type="ECO:0000256" key="1">
    <source>
        <dbReference type="ARBA" id="ARBA00010641"/>
    </source>
</evidence>
<evidence type="ECO:0000259" key="6">
    <source>
        <dbReference type="Pfam" id="PF08281"/>
    </source>
</evidence>
<dbReference type="EMBL" id="WNAL01000039">
    <property type="protein sequence ID" value="MTR82881.1"/>
    <property type="molecule type" value="Genomic_DNA"/>
</dbReference>
<keyword evidence="3" id="KW-0731">Sigma factor</keyword>
<dbReference type="InterPro" id="IPR013325">
    <property type="entry name" value="RNA_pol_sigma_r2"/>
</dbReference>
<evidence type="ECO:0000313" key="8">
    <source>
        <dbReference type="EMBL" id="MTR82881.1"/>
    </source>
</evidence>
<sequence>MTKQKFDEFVLAHGRDILWFCRMTAGNAHEGDELYQDTMLTLLEHLDRLDEKNNSKSYALSVAIRLWKNRRRKFAWRMRIAPQESYEVHIQNGGEASETRNADPEVQVLQEETIHEVQKLVQQLPEKYRLVVYLYYSADMKLTEIAECLHLSVNTVKTRLRKAKSLLKEKLEVIGYER</sequence>
<dbReference type="Pfam" id="PF08281">
    <property type="entry name" value="Sigma70_r4_2"/>
    <property type="match status" value="1"/>
</dbReference>
<dbReference type="GO" id="GO:0006352">
    <property type="term" value="P:DNA-templated transcription initiation"/>
    <property type="evidence" value="ECO:0007669"/>
    <property type="project" value="InterPro"/>
</dbReference>
<evidence type="ECO:0000256" key="3">
    <source>
        <dbReference type="ARBA" id="ARBA00023082"/>
    </source>
</evidence>
<dbReference type="InterPro" id="IPR013249">
    <property type="entry name" value="RNA_pol_sigma70_r4_t2"/>
</dbReference>
<evidence type="ECO:0000313" key="7">
    <source>
        <dbReference type="EMBL" id="CUM70814.1"/>
    </source>
</evidence>
<dbReference type="InterPro" id="IPR036388">
    <property type="entry name" value="WH-like_DNA-bd_sf"/>
</dbReference>
<dbReference type="Proteomes" id="UP000446657">
    <property type="component" value="Unassembled WGS sequence"/>
</dbReference>
<feature type="domain" description="RNA polymerase sigma factor 70 region 4 type 2" evidence="6">
    <location>
        <begin position="116"/>
        <end position="166"/>
    </location>
</feature>
<dbReference type="RefSeq" id="WP_055260711.1">
    <property type="nucleotide sequence ID" value="NZ_CP184331.1"/>
</dbReference>
<dbReference type="GeneID" id="99748285"/>
<dbReference type="InterPro" id="IPR007627">
    <property type="entry name" value="RNA_pol_sigma70_r2"/>
</dbReference>
<dbReference type="SUPFAM" id="SSF88659">
    <property type="entry name" value="Sigma3 and sigma4 domains of RNA polymerase sigma factors"/>
    <property type="match status" value="1"/>
</dbReference>
<dbReference type="AlphaFoldDB" id="A0A173QYN8"/>
<dbReference type="PANTHER" id="PTHR43133:SF60">
    <property type="entry name" value="RNA POLYMERASE SIGMA FACTOR SIGV"/>
    <property type="match status" value="1"/>
</dbReference>
<keyword evidence="2" id="KW-0805">Transcription regulation</keyword>
<proteinExistence type="inferred from homology"/>
<dbReference type="Gene3D" id="1.10.10.10">
    <property type="entry name" value="Winged helix-like DNA-binding domain superfamily/Winged helix DNA-binding domain"/>
    <property type="match status" value="1"/>
</dbReference>
<dbReference type="Proteomes" id="UP000095495">
    <property type="component" value="Unassembled WGS sequence"/>
</dbReference>
<dbReference type="InterPro" id="IPR014284">
    <property type="entry name" value="RNA_pol_sigma-70_dom"/>
</dbReference>
<reference evidence="8 10" key="2">
    <citation type="journal article" date="2019" name="Nat. Med.">
        <title>A library of human gut bacterial isolates paired with longitudinal multiomics data enables mechanistic microbiome research.</title>
        <authorList>
            <person name="Poyet M."/>
            <person name="Groussin M."/>
            <person name="Gibbons S.M."/>
            <person name="Avila-Pacheco J."/>
            <person name="Jiang X."/>
            <person name="Kearney S.M."/>
            <person name="Perrotta A.R."/>
            <person name="Berdy B."/>
            <person name="Zhao S."/>
            <person name="Lieberman T.D."/>
            <person name="Swanson P.K."/>
            <person name="Smith M."/>
            <person name="Roesemann S."/>
            <person name="Alexander J.E."/>
            <person name="Rich S.A."/>
            <person name="Livny J."/>
            <person name="Vlamakis H."/>
            <person name="Clish C."/>
            <person name="Bullock K."/>
            <person name="Deik A."/>
            <person name="Scott J."/>
            <person name="Pierce K.A."/>
            <person name="Xavier R.J."/>
            <person name="Alm E.J."/>
        </authorList>
    </citation>
    <scope>NUCLEOTIDE SEQUENCE [LARGE SCALE GENOMIC DNA]</scope>
    <source>
        <strain evidence="8 10">BIOML-A1</strain>
    </source>
</reference>
<evidence type="ECO:0000313" key="9">
    <source>
        <dbReference type="Proteomes" id="UP000095495"/>
    </source>
</evidence>
<protein>
    <submittedName>
        <fullName evidence="7">Sigma-28</fullName>
    </submittedName>
    <submittedName>
        <fullName evidence="8">Sigma-70 family RNA polymerase sigma factor</fullName>
    </submittedName>
</protein>
<dbReference type="NCBIfam" id="TIGR02937">
    <property type="entry name" value="sigma70-ECF"/>
    <property type="match status" value="1"/>
</dbReference>
<dbReference type="EMBL" id="CYXV01000001">
    <property type="protein sequence ID" value="CUM70814.1"/>
    <property type="molecule type" value="Genomic_DNA"/>
</dbReference>
<evidence type="ECO:0000259" key="5">
    <source>
        <dbReference type="Pfam" id="PF04542"/>
    </source>
</evidence>
<reference evidence="7 9" key="1">
    <citation type="submission" date="2015-09" db="EMBL/GenBank/DDBJ databases">
        <authorList>
            <consortium name="Pathogen Informatics"/>
        </authorList>
    </citation>
    <scope>NUCLEOTIDE SEQUENCE [LARGE SCALE GENOMIC DNA]</scope>
    <source>
        <strain evidence="7 9">2789STDY5608863</strain>
    </source>
</reference>
<dbReference type="GO" id="GO:0016987">
    <property type="term" value="F:sigma factor activity"/>
    <property type="evidence" value="ECO:0007669"/>
    <property type="project" value="UniProtKB-KW"/>
</dbReference>
<evidence type="ECO:0000256" key="4">
    <source>
        <dbReference type="ARBA" id="ARBA00023163"/>
    </source>
</evidence>